<accession>A0A1J1LSF7</accession>
<keyword evidence="2" id="KW-1185">Reference proteome</keyword>
<dbReference type="AlphaFoldDB" id="A0A1J1LSF7"/>
<dbReference type="RefSeq" id="WP_072722484.1">
    <property type="nucleotide sequence ID" value="NZ_LN889815.1"/>
</dbReference>
<evidence type="ECO:0000313" key="2">
    <source>
        <dbReference type="Proteomes" id="UP000184315"/>
    </source>
</evidence>
<dbReference type="OrthoDB" id="460291at2"/>
<gene>
    <name evidence="1" type="ORF">PL9214670151</name>
</gene>
<dbReference type="Proteomes" id="UP000184315">
    <property type="component" value="Unassembled WGS sequence"/>
</dbReference>
<dbReference type="STRING" id="671072.PL9214670151"/>
<dbReference type="EMBL" id="CZDF01000174">
    <property type="protein sequence ID" value="CUR35525.1"/>
    <property type="molecule type" value="Genomic_DNA"/>
</dbReference>
<sequence length="242" mass="27269">MNLSLTPLNPHTLINSLTHSLNSQVLCTLIILEGQYLIRYQKDNQTLTQFISSEAVRNAFSELPIDSGFLSPGIVRIGSHQKAQWIVKFIPPSRHNLLTLENHSQFQMISIPLPGLVLIGVNHQYYLWAIKSKQFDPQAQVYNAPFPNINPFNGRICFGTNPVPTALATTINDVWNLFMKTSFNGDSVSGKSRKFPQDIRLQWAKLVNTKHYLLGDLIAISDSKDSKRKVTIAEVIECLIKP</sequence>
<evidence type="ECO:0000313" key="1">
    <source>
        <dbReference type="EMBL" id="CUR35525.1"/>
    </source>
</evidence>
<evidence type="ECO:0008006" key="3">
    <source>
        <dbReference type="Google" id="ProtNLM"/>
    </source>
</evidence>
<reference evidence="2" key="1">
    <citation type="submission" date="2015-10" db="EMBL/GenBank/DDBJ databases">
        <authorList>
            <person name="Regsiter A."/>
            <person name="william w."/>
        </authorList>
    </citation>
    <scope>NUCLEOTIDE SEQUENCE [LARGE SCALE GENOMIC DNA]</scope>
</reference>
<protein>
    <recommendedName>
        <fullName evidence="3">PRTRC system protein B</fullName>
    </recommendedName>
</protein>
<dbReference type="InterPro" id="IPR032787">
    <property type="entry name" value="Prok-E2_D"/>
</dbReference>
<organism evidence="1 2">
    <name type="scientific">Planktothrix tepida PCC 9214</name>
    <dbReference type="NCBI Taxonomy" id="671072"/>
    <lineage>
        <taxon>Bacteria</taxon>
        <taxon>Bacillati</taxon>
        <taxon>Cyanobacteriota</taxon>
        <taxon>Cyanophyceae</taxon>
        <taxon>Oscillatoriophycideae</taxon>
        <taxon>Oscillatoriales</taxon>
        <taxon>Microcoleaceae</taxon>
        <taxon>Planktothrix</taxon>
    </lineage>
</organism>
<dbReference type="Pfam" id="PF14460">
    <property type="entry name" value="Prok-E2_D"/>
    <property type="match status" value="1"/>
</dbReference>
<proteinExistence type="predicted"/>
<name>A0A1J1LSF7_9CYAN</name>